<dbReference type="Proteomes" id="UP000030747">
    <property type="component" value="Unassembled WGS sequence"/>
</dbReference>
<name>U6KUS8_EIMTE</name>
<dbReference type="RefSeq" id="XP_013232466.1">
    <property type="nucleotide sequence ID" value="XM_013377012.1"/>
</dbReference>
<dbReference type="GeneID" id="25250082"/>
<feature type="compositionally biased region" description="Low complexity" evidence="1">
    <location>
        <begin position="16"/>
        <end position="32"/>
    </location>
</feature>
<keyword evidence="3" id="KW-1185">Reference proteome</keyword>
<dbReference type="OrthoDB" id="346585at2759"/>
<reference evidence="2" key="1">
    <citation type="submission" date="2013-10" db="EMBL/GenBank/DDBJ databases">
        <title>Genomic analysis of the causative agents of coccidiosis in chickens.</title>
        <authorList>
            <person name="Reid A.J."/>
            <person name="Blake D."/>
            <person name="Billington K."/>
            <person name="Browne H."/>
            <person name="Dunn M."/>
            <person name="Hung S."/>
            <person name="Kawahara F."/>
            <person name="Miranda-Saavedra D."/>
            <person name="Mourier T."/>
            <person name="Nagra H."/>
            <person name="Otto T.D."/>
            <person name="Rawlings N."/>
            <person name="Sanchez A."/>
            <person name="Sanders M."/>
            <person name="Subramaniam C."/>
            <person name="Tay Y."/>
            <person name="Dear P."/>
            <person name="Doerig C."/>
            <person name="Gruber A."/>
            <person name="Parkinson J."/>
            <person name="Shirley M."/>
            <person name="Wan K.L."/>
            <person name="Berriman M."/>
            <person name="Tomley F."/>
            <person name="Pain A."/>
        </authorList>
    </citation>
    <scope>NUCLEOTIDE SEQUENCE [LARGE SCALE GENOMIC DNA]</scope>
    <source>
        <strain evidence="2">Houghton</strain>
    </source>
</reference>
<feature type="non-terminal residue" evidence="2">
    <location>
        <position position="252"/>
    </location>
</feature>
<feature type="region of interest" description="Disordered" evidence="1">
    <location>
        <begin position="1"/>
        <end position="32"/>
    </location>
</feature>
<dbReference type="VEuPathDB" id="ToxoDB:ETH2_1011100"/>
<proteinExistence type="predicted"/>
<sequence length="252" mass="25759">MGGDHQEGGPTPRQPSSSSSSSDSSSSSSSSSRCKAERLVPYLLRDCLGIPVELLRLDALECYRLASSSSSSSSSSGRRACCPAACPGRTYTAGAPPLPFSRPLHFISVPLDCPEAARLGCLCSSEAAAALTSVAARAAAAAAAAADSSSYRCSRCSGWLYQRFYPCYFPVNASCLGCGAPEDVGAFLAAVAGSGIVSSRAGIDPQPSSARGAPVGAPGPLRAKPHTRGALFVSPSFAYAADPIFAPYIHLQ</sequence>
<organism evidence="2 3">
    <name type="scientific">Eimeria tenella</name>
    <name type="common">Coccidian parasite</name>
    <dbReference type="NCBI Taxonomy" id="5802"/>
    <lineage>
        <taxon>Eukaryota</taxon>
        <taxon>Sar</taxon>
        <taxon>Alveolata</taxon>
        <taxon>Apicomplexa</taxon>
        <taxon>Conoidasida</taxon>
        <taxon>Coccidia</taxon>
        <taxon>Eucoccidiorida</taxon>
        <taxon>Eimeriorina</taxon>
        <taxon>Eimeriidae</taxon>
        <taxon>Eimeria</taxon>
    </lineage>
</organism>
<dbReference type="VEuPathDB" id="ToxoDB:ETH_00004370"/>
<protein>
    <submittedName>
        <fullName evidence="2">Uncharacterized protein</fullName>
    </submittedName>
</protein>
<reference evidence="2" key="2">
    <citation type="submission" date="2013-10" db="EMBL/GenBank/DDBJ databases">
        <authorList>
            <person name="Aslett M."/>
        </authorList>
    </citation>
    <scope>NUCLEOTIDE SEQUENCE [LARGE SCALE GENOMIC DNA]</scope>
    <source>
        <strain evidence="2">Houghton</strain>
    </source>
</reference>
<gene>
    <name evidence="2" type="ORF">ETH_00004370</name>
</gene>
<dbReference type="AlphaFoldDB" id="U6KUS8"/>
<evidence type="ECO:0000313" key="2">
    <source>
        <dbReference type="EMBL" id="CDJ41716.1"/>
    </source>
</evidence>
<accession>U6KUS8</accession>
<dbReference type="EMBL" id="HG675659">
    <property type="protein sequence ID" value="CDJ41716.1"/>
    <property type="molecule type" value="Genomic_DNA"/>
</dbReference>
<evidence type="ECO:0000313" key="3">
    <source>
        <dbReference type="Proteomes" id="UP000030747"/>
    </source>
</evidence>
<evidence type="ECO:0000256" key="1">
    <source>
        <dbReference type="SAM" id="MobiDB-lite"/>
    </source>
</evidence>